<dbReference type="EMBL" id="JBJKFK010003502">
    <property type="protein sequence ID" value="KAL3309832.1"/>
    <property type="molecule type" value="Genomic_DNA"/>
</dbReference>
<feature type="domain" description="UDENN" evidence="2">
    <location>
        <begin position="18"/>
        <end position="352"/>
    </location>
</feature>
<dbReference type="AlphaFoldDB" id="A0ABD2PSF9"/>
<feature type="non-terminal residue" evidence="3">
    <location>
        <position position="352"/>
    </location>
</feature>
<comment type="caution">
    <text evidence="3">The sequence shown here is derived from an EMBL/GenBank/DDBJ whole genome shotgun (WGS) entry which is preliminary data.</text>
</comment>
<evidence type="ECO:0000259" key="2">
    <source>
        <dbReference type="PROSITE" id="PS50211"/>
    </source>
</evidence>
<dbReference type="PANTHER" id="PTHR13677">
    <property type="entry name" value="LD41638P"/>
    <property type="match status" value="1"/>
</dbReference>
<keyword evidence="4" id="KW-1185">Reference proteome</keyword>
<evidence type="ECO:0000313" key="4">
    <source>
        <dbReference type="Proteomes" id="UP001626550"/>
    </source>
</evidence>
<dbReference type="PROSITE" id="PS50211">
    <property type="entry name" value="DENN"/>
    <property type="match status" value="1"/>
</dbReference>
<dbReference type="InterPro" id="IPR024224">
    <property type="entry name" value="DENND6"/>
</dbReference>
<reference evidence="3 4" key="1">
    <citation type="submission" date="2024-11" db="EMBL/GenBank/DDBJ databases">
        <title>Adaptive evolution of stress response genes in parasites aligns with host niche diversity.</title>
        <authorList>
            <person name="Hahn C."/>
            <person name="Resl P."/>
        </authorList>
    </citation>
    <scope>NUCLEOTIDE SEQUENCE [LARGE SCALE GENOMIC DNA]</scope>
    <source>
        <strain evidence="3">EGGRZ-B1_66</strain>
        <tissue evidence="3">Body</tissue>
    </source>
</reference>
<accession>A0ABD2PSF9</accession>
<dbReference type="Proteomes" id="UP001626550">
    <property type="component" value="Unassembled WGS sequence"/>
</dbReference>
<protein>
    <submittedName>
        <fullName evidence="3">Protein dennd6a</fullName>
    </submittedName>
</protein>
<dbReference type="InterPro" id="IPR037516">
    <property type="entry name" value="Tripartite_DENN"/>
</dbReference>
<comment type="similarity">
    <text evidence="1">Belongs to the DENND6 family.</text>
</comment>
<name>A0ABD2PSF9_9PLAT</name>
<evidence type="ECO:0000256" key="1">
    <source>
        <dbReference type="ARBA" id="ARBA00007159"/>
    </source>
</evidence>
<dbReference type="PANTHER" id="PTHR13677:SF0">
    <property type="entry name" value="LD41638P"/>
    <property type="match status" value="1"/>
</dbReference>
<sequence>MVNKFANLPYDRLSDWIYAFVVVNFDIDFGQVIEKNVINYSSFPDSHSDYLGDTLFHYRMRCPTFDQLTKCKLTLSRTLPPFLKPTPGYCFCYVLFRQVRDTALRRNYFQKSVVILSPYPFDALFSKLLNIIAPDYFLKGVKALEEASSQIDKWPQPTPGESMVLELMGRNFPLSIPIDYAMQHHISSGKDSSSEIDPNLYSINFATSLMPVISHLQRIWELVIIGQSILVVGHCPRQCSHTVQSLVSCISPLFFAGEYRPFFTIQDPDYKEFTSIKTPNSAIILGVTNPFFCKVIGHWPNIIRLNCNIQGQAKKKKNSILKSLVIDDSKPGLYSNYKPFLKRSRYFKQLKH</sequence>
<evidence type="ECO:0000313" key="3">
    <source>
        <dbReference type="EMBL" id="KAL3309832.1"/>
    </source>
</evidence>
<organism evidence="3 4">
    <name type="scientific">Cichlidogyrus casuarinus</name>
    <dbReference type="NCBI Taxonomy" id="1844966"/>
    <lineage>
        <taxon>Eukaryota</taxon>
        <taxon>Metazoa</taxon>
        <taxon>Spiralia</taxon>
        <taxon>Lophotrochozoa</taxon>
        <taxon>Platyhelminthes</taxon>
        <taxon>Monogenea</taxon>
        <taxon>Monopisthocotylea</taxon>
        <taxon>Dactylogyridea</taxon>
        <taxon>Ancyrocephalidae</taxon>
        <taxon>Cichlidogyrus</taxon>
    </lineage>
</organism>
<proteinExistence type="inferred from homology"/>
<gene>
    <name evidence="3" type="primary">DENND6A</name>
    <name evidence="3" type="ORF">Ciccas_011612</name>
</gene>